<accession>A0A7S0EHW1</accession>
<keyword evidence="2" id="KW-0472">Membrane</keyword>
<keyword evidence="2" id="KW-1133">Transmembrane helix</keyword>
<evidence type="ECO:0000313" key="3">
    <source>
        <dbReference type="EMBL" id="CAD8485522.1"/>
    </source>
</evidence>
<dbReference type="EMBL" id="HBEO01016487">
    <property type="protein sequence ID" value="CAD8485522.1"/>
    <property type="molecule type" value="Transcribed_RNA"/>
</dbReference>
<protein>
    <submittedName>
        <fullName evidence="3">Uncharacterized protein</fullName>
    </submittedName>
</protein>
<sequence>MVGYGSVEAKVEEEMRMRRKLPSLPLLSVFVLAAVAILAVVLLHSSTQGRIEEVEFPKDNLGVINVLRSSQPAASQPMTQMMRESPKKHESKLSLPQQYARIMQNMGYFAPWSRVNSWEDRVAINNIRKANTPQALAMRQKQIERENAKFARKFSTPHTSQYTGVHESLEEILDPRFTPWSNDSPRKAYYQGY</sequence>
<name>A0A7S0EHW1_9CRYP</name>
<keyword evidence="2" id="KW-0812">Transmembrane</keyword>
<gene>
    <name evidence="3" type="ORF">HPHI1048_LOCUS11236</name>
</gene>
<evidence type="ECO:0000256" key="2">
    <source>
        <dbReference type="SAM" id="Phobius"/>
    </source>
</evidence>
<organism evidence="3">
    <name type="scientific">Hanusia phi</name>
    <dbReference type="NCBI Taxonomy" id="3032"/>
    <lineage>
        <taxon>Eukaryota</taxon>
        <taxon>Cryptophyceae</taxon>
        <taxon>Pyrenomonadales</taxon>
        <taxon>Geminigeraceae</taxon>
        <taxon>Hanusia</taxon>
    </lineage>
</organism>
<feature type="region of interest" description="Disordered" evidence="1">
    <location>
        <begin position="72"/>
        <end position="91"/>
    </location>
</feature>
<reference evidence="3" key="1">
    <citation type="submission" date="2021-01" db="EMBL/GenBank/DDBJ databases">
        <authorList>
            <person name="Corre E."/>
            <person name="Pelletier E."/>
            <person name="Niang G."/>
            <person name="Scheremetjew M."/>
            <person name="Finn R."/>
            <person name="Kale V."/>
            <person name="Holt S."/>
            <person name="Cochrane G."/>
            <person name="Meng A."/>
            <person name="Brown T."/>
            <person name="Cohen L."/>
        </authorList>
    </citation>
    <scope>NUCLEOTIDE SEQUENCE</scope>
    <source>
        <strain evidence="3">CCMP325</strain>
    </source>
</reference>
<evidence type="ECO:0000256" key="1">
    <source>
        <dbReference type="SAM" id="MobiDB-lite"/>
    </source>
</evidence>
<feature type="transmembrane region" description="Helical" evidence="2">
    <location>
        <begin position="24"/>
        <end position="43"/>
    </location>
</feature>
<proteinExistence type="predicted"/>
<dbReference type="AlphaFoldDB" id="A0A7S0EHW1"/>